<proteinExistence type="predicted"/>
<evidence type="ECO:0000313" key="1">
    <source>
        <dbReference type="EMBL" id="KAK4021326.1"/>
    </source>
</evidence>
<reference evidence="1 2" key="1">
    <citation type="journal article" date="2023" name="Nucleic Acids Res.">
        <title>The hologenome of Daphnia magna reveals possible DNA methylation and microbiome-mediated evolution of the host genome.</title>
        <authorList>
            <person name="Chaturvedi A."/>
            <person name="Li X."/>
            <person name="Dhandapani V."/>
            <person name="Marshall H."/>
            <person name="Kissane S."/>
            <person name="Cuenca-Cambronero M."/>
            <person name="Asole G."/>
            <person name="Calvet F."/>
            <person name="Ruiz-Romero M."/>
            <person name="Marangio P."/>
            <person name="Guigo R."/>
            <person name="Rago D."/>
            <person name="Mirbahai L."/>
            <person name="Eastwood N."/>
            <person name="Colbourne J.K."/>
            <person name="Zhou J."/>
            <person name="Mallon E."/>
            <person name="Orsini L."/>
        </authorList>
    </citation>
    <scope>NUCLEOTIDE SEQUENCE [LARGE SCALE GENOMIC DNA]</scope>
    <source>
        <strain evidence="1">LRV0_1</strain>
    </source>
</reference>
<gene>
    <name evidence="1" type="ORF">OUZ56_003243</name>
</gene>
<sequence>MARRTDLTTTWNRGIVGSMCAVTDIHLQECEETAWLDFIALSQAEDIRREALSTRVAERKRLII</sequence>
<evidence type="ECO:0000313" key="2">
    <source>
        <dbReference type="Proteomes" id="UP001234178"/>
    </source>
</evidence>
<keyword evidence="2" id="KW-1185">Reference proteome</keyword>
<comment type="caution">
    <text evidence="1">The sequence shown here is derived from an EMBL/GenBank/DDBJ whole genome shotgun (WGS) entry which is preliminary data.</text>
</comment>
<dbReference type="Proteomes" id="UP001234178">
    <property type="component" value="Unassembled WGS sequence"/>
</dbReference>
<dbReference type="EMBL" id="JAOYFB010000036">
    <property type="protein sequence ID" value="KAK4021326.1"/>
    <property type="molecule type" value="Genomic_DNA"/>
</dbReference>
<organism evidence="1 2">
    <name type="scientific">Daphnia magna</name>
    <dbReference type="NCBI Taxonomy" id="35525"/>
    <lineage>
        <taxon>Eukaryota</taxon>
        <taxon>Metazoa</taxon>
        <taxon>Ecdysozoa</taxon>
        <taxon>Arthropoda</taxon>
        <taxon>Crustacea</taxon>
        <taxon>Branchiopoda</taxon>
        <taxon>Diplostraca</taxon>
        <taxon>Cladocera</taxon>
        <taxon>Anomopoda</taxon>
        <taxon>Daphniidae</taxon>
        <taxon>Daphnia</taxon>
    </lineage>
</organism>
<name>A0ABR0A869_9CRUS</name>
<protein>
    <submittedName>
        <fullName evidence="1">Uncharacterized protein</fullName>
    </submittedName>
</protein>
<accession>A0ABR0A869</accession>